<dbReference type="VEuPathDB" id="FungiDB:SPSK_02076"/>
<organism evidence="1 2">
    <name type="scientific">Sporothrix schenckii 1099-18</name>
    <dbReference type="NCBI Taxonomy" id="1397361"/>
    <lineage>
        <taxon>Eukaryota</taxon>
        <taxon>Fungi</taxon>
        <taxon>Dikarya</taxon>
        <taxon>Ascomycota</taxon>
        <taxon>Pezizomycotina</taxon>
        <taxon>Sordariomycetes</taxon>
        <taxon>Sordariomycetidae</taxon>
        <taxon>Ophiostomatales</taxon>
        <taxon>Ophiostomataceae</taxon>
        <taxon>Sporothrix</taxon>
    </lineage>
</organism>
<proteinExistence type="predicted"/>
<dbReference type="KEGG" id="ssck:SPSK_02076"/>
<gene>
    <name evidence="1" type="ORF">SPSK_02076</name>
</gene>
<dbReference type="GeneID" id="27664248"/>
<dbReference type="Proteomes" id="UP000033710">
    <property type="component" value="Unassembled WGS sequence"/>
</dbReference>
<dbReference type="RefSeq" id="XP_016590119.1">
    <property type="nucleotide sequence ID" value="XM_016728971.1"/>
</dbReference>
<reference evidence="1 2" key="1">
    <citation type="journal article" date="2014" name="BMC Genomics">
        <title>Comparative genomics of the major fungal agents of human and animal Sporotrichosis: Sporothrix schenckii and Sporothrix brasiliensis.</title>
        <authorList>
            <person name="Teixeira M.M."/>
            <person name="de Almeida L.G."/>
            <person name="Kubitschek-Barreira P."/>
            <person name="Alves F.L."/>
            <person name="Kioshima E.S."/>
            <person name="Abadio A.K."/>
            <person name="Fernandes L."/>
            <person name="Derengowski L.S."/>
            <person name="Ferreira K.S."/>
            <person name="Souza R.C."/>
            <person name="Ruiz J.C."/>
            <person name="de Andrade N.C."/>
            <person name="Paes H.C."/>
            <person name="Nicola A.M."/>
            <person name="Albuquerque P."/>
            <person name="Gerber A.L."/>
            <person name="Martins V.P."/>
            <person name="Peconick L.D."/>
            <person name="Neto A.V."/>
            <person name="Chaucanez C.B."/>
            <person name="Silva P.A."/>
            <person name="Cunha O.L."/>
            <person name="de Oliveira F.F."/>
            <person name="dos Santos T.C."/>
            <person name="Barros A.L."/>
            <person name="Soares M.A."/>
            <person name="de Oliveira L.M."/>
            <person name="Marini M.M."/>
            <person name="Villalobos-Duno H."/>
            <person name="Cunha M.M."/>
            <person name="de Hoog S."/>
            <person name="da Silveira J.F."/>
            <person name="Henrissat B."/>
            <person name="Nino-Vega G.A."/>
            <person name="Cisalpino P.S."/>
            <person name="Mora-Montes H.M."/>
            <person name="Almeida S.R."/>
            <person name="Stajich J.E."/>
            <person name="Lopes-Bezerra L.M."/>
            <person name="Vasconcelos A.T."/>
            <person name="Felipe M.S."/>
        </authorList>
    </citation>
    <scope>NUCLEOTIDE SEQUENCE [LARGE SCALE GENOMIC DNA]</scope>
    <source>
        <strain evidence="1 2">1099-18</strain>
    </source>
</reference>
<evidence type="ECO:0000313" key="1">
    <source>
        <dbReference type="EMBL" id="KJR87443.1"/>
    </source>
</evidence>
<name>A0A0F2MCP4_SPOSC</name>
<comment type="caution">
    <text evidence="1">The sequence shown here is derived from an EMBL/GenBank/DDBJ whole genome shotgun (WGS) entry which is preliminary data.</text>
</comment>
<dbReference type="EMBL" id="AXCR01000005">
    <property type="protein sequence ID" value="KJR87443.1"/>
    <property type="molecule type" value="Genomic_DNA"/>
</dbReference>
<sequence length="94" mass="10831">MSNRRRAHGLILLAQIPSRPEEIEEKQSWWDEDEDEDTYFESLSNSIQRASWVHPTRKLETTLEMSPGVQAVTSELINPTRVDISAQLLSQHSL</sequence>
<protein>
    <submittedName>
        <fullName evidence="1">Uncharacterized protein</fullName>
    </submittedName>
</protein>
<reference evidence="1 2" key="2">
    <citation type="journal article" date="2015" name="Eukaryot. Cell">
        <title>Asexual propagation of a virulent clone complex in a human and feline outbreak of sporotrichosis.</title>
        <authorList>
            <person name="Teixeira Mde M."/>
            <person name="Rodrigues A.M."/>
            <person name="Tsui C.K."/>
            <person name="de Almeida L.G."/>
            <person name="Van Diepeningen A.D."/>
            <person name="van den Ende B.G."/>
            <person name="Fernandes G.F."/>
            <person name="Kano R."/>
            <person name="Hamelin R.C."/>
            <person name="Lopes-Bezerra L.M."/>
            <person name="Vasconcelos A.T."/>
            <person name="de Hoog S."/>
            <person name="de Camargo Z.P."/>
            <person name="Felipe M.S."/>
        </authorList>
    </citation>
    <scope>NUCLEOTIDE SEQUENCE [LARGE SCALE GENOMIC DNA]</scope>
    <source>
        <strain evidence="1 2">1099-18</strain>
    </source>
</reference>
<accession>A0A0F2MCP4</accession>
<dbReference type="AlphaFoldDB" id="A0A0F2MCP4"/>
<evidence type="ECO:0000313" key="2">
    <source>
        <dbReference type="Proteomes" id="UP000033710"/>
    </source>
</evidence>